<dbReference type="Proteomes" id="UP000295096">
    <property type="component" value="Unassembled WGS sequence"/>
</dbReference>
<dbReference type="AlphaFoldDB" id="A0A4R5QG20"/>
<name>A0A4R5QG20_9PROT</name>
<protein>
    <submittedName>
        <fullName evidence="2">Uncharacterized protein</fullName>
    </submittedName>
</protein>
<comment type="caution">
    <text evidence="2">The sequence shown here is derived from an EMBL/GenBank/DDBJ whole genome shotgun (WGS) entry which is preliminary data.</text>
</comment>
<organism evidence="2 3">
    <name type="scientific">Dankookia rubra</name>
    <dbReference type="NCBI Taxonomy" id="1442381"/>
    <lineage>
        <taxon>Bacteria</taxon>
        <taxon>Pseudomonadati</taxon>
        <taxon>Pseudomonadota</taxon>
        <taxon>Alphaproteobacteria</taxon>
        <taxon>Acetobacterales</taxon>
        <taxon>Roseomonadaceae</taxon>
        <taxon>Dankookia</taxon>
    </lineage>
</organism>
<feature type="region of interest" description="Disordered" evidence="1">
    <location>
        <begin position="1"/>
        <end position="61"/>
    </location>
</feature>
<keyword evidence="3" id="KW-1185">Reference proteome</keyword>
<reference evidence="2 3" key="1">
    <citation type="journal article" date="2016" name="J. Microbiol.">
        <title>Dankookia rubra gen. nov., sp. nov., an alphaproteobacterium isolated from sediment of a shallow stream.</title>
        <authorList>
            <person name="Kim W.H."/>
            <person name="Kim D.H."/>
            <person name="Kang K."/>
            <person name="Ahn T.Y."/>
        </authorList>
    </citation>
    <scope>NUCLEOTIDE SEQUENCE [LARGE SCALE GENOMIC DNA]</scope>
    <source>
        <strain evidence="2 3">JCM30602</strain>
    </source>
</reference>
<dbReference type="EMBL" id="SMSJ01000013">
    <property type="protein sequence ID" value="TDH62234.1"/>
    <property type="molecule type" value="Genomic_DNA"/>
</dbReference>
<sequence length="61" mass="6555">MSDDPKPDDLPPKQGYIPRPPSQADVDLVSGQQGMIEDEWGGEPAGQPLPPEEDGTEKQPS</sequence>
<feature type="compositionally biased region" description="Basic and acidic residues" evidence="1">
    <location>
        <begin position="1"/>
        <end position="11"/>
    </location>
</feature>
<dbReference type="OrthoDB" id="7282764at2"/>
<evidence type="ECO:0000256" key="1">
    <source>
        <dbReference type="SAM" id="MobiDB-lite"/>
    </source>
</evidence>
<dbReference type="RefSeq" id="WP_133288970.1">
    <property type="nucleotide sequence ID" value="NZ_SMSJ01000013.1"/>
</dbReference>
<proteinExistence type="predicted"/>
<accession>A0A4R5QG20</accession>
<evidence type="ECO:0000313" key="3">
    <source>
        <dbReference type="Proteomes" id="UP000295096"/>
    </source>
</evidence>
<gene>
    <name evidence="2" type="ORF">E2C06_12655</name>
</gene>
<evidence type="ECO:0000313" key="2">
    <source>
        <dbReference type="EMBL" id="TDH62234.1"/>
    </source>
</evidence>